<dbReference type="NCBIfam" id="TIGR01730">
    <property type="entry name" value="RND_mfp"/>
    <property type="match status" value="1"/>
</dbReference>
<feature type="domain" description="Multidrug resistance protein MdtA-like C-terminal permuted SH3" evidence="5">
    <location>
        <begin position="342"/>
        <end position="399"/>
    </location>
</feature>
<evidence type="ECO:0000256" key="2">
    <source>
        <dbReference type="ARBA" id="ARBA00009477"/>
    </source>
</evidence>
<dbReference type="Gene3D" id="1.10.287.470">
    <property type="entry name" value="Helix hairpin bin"/>
    <property type="match status" value="1"/>
</dbReference>
<dbReference type="InterPro" id="IPR006143">
    <property type="entry name" value="RND_pump_MFP"/>
</dbReference>
<reference evidence="6 7" key="1">
    <citation type="submission" date="2019-03" db="EMBL/GenBank/DDBJ databases">
        <title>Draft genome of Massilia hortus sp. nov., a novel bacterial species of the Oxalobacteraceae family.</title>
        <authorList>
            <person name="Peta V."/>
            <person name="Raths R."/>
            <person name="Bucking H."/>
        </authorList>
    </citation>
    <scope>NUCLEOTIDE SEQUENCE [LARGE SCALE GENOMIC DNA]</scope>
    <source>
        <strain evidence="6 7">ONC3</strain>
    </source>
</reference>
<dbReference type="EMBL" id="SPUM01000030">
    <property type="protein sequence ID" value="TFW34124.1"/>
    <property type="molecule type" value="Genomic_DNA"/>
</dbReference>
<dbReference type="Gene3D" id="2.40.30.170">
    <property type="match status" value="1"/>
</dbReference>
<dbReference type="InterPro" id="IPR058627">
    <property type="entry name" value="MdtA-like_C"/>
</dbReference>
<sequence length="414" mass="45081">MDTIVPRRRGKRIAYALLAACALMAVAWAGWSALPRGLRVPARDVRIVAVENGIFRDDVVLRASAEPLNSVILDAVESGRVEEVLALDGTLVAKGELLFRLSNPQRNLELLAREAEHAQQISNLSNLRVTQEAARTDHQRRIADLQFALAQAEKQHARNVTLAERGFLSSAALEESGDRLAQQRRALADEQARSATEAEVRRTALAQMGNAVDGLQAGLKLVHSAVDALAVRAPVAGRLTDFRLQVGQKVRPDQNIGRIDDPRLFKLAAQIDEYYLGRVAVGRPATVRHDGRTYPARVSAVFPQIREGRFAIELSFTEAQPARLSPGQGLDAQIALGEAARAMLLPNDAFAIDSGAAWVFVLKADGTTAVRRAIRTGRRNDRQIEVLAGLAPGERVIVSSYAAFARAQQLQLTN</sequence>
<dbReference type="Pfam" id="PF25967">
    <property type="entry name" value="RND-MFP_C"/>
    <property type="match status" value="1"/>
</dbReference>
<feature type="coiled-coil region" evidence="4">
    <location>
        <begin position="135"/>
        <end position="193"/>
    </location>
</feature>
<evidence type="ECO:0000256" key="4">
    <source>
        <dbReference type="SAM" id="Coils"/>
    </source>
</evidence>
<evidence type="ECO:0000259" key="5">
    <source>
        <dbReference type="Pfam" id="PF25967"/>
    </source>
</evidence>
<name>A0A4Y9T2R4_9BURK</name>
<dbReference type="Proteomes" id="UP000297258">
    <property type="component" value="Unassembled WGS sequence"/>
</dbReference>
<keyword evidence="3 4" id="KW-0175">Coiled coil</keyword>
<comment type="similarity">
    <text evidence="2">Belongs to the membrane fusion protein (MFP) (TC 8.A.1) family.</text>
</comment>
<evidence type="ECO:0000313" key="6">
    <source>
        <dbReference type="EMBL" id="TFW34124.1"/>
    </source>
</evidence>
<dbReference type="GO" id="GO:0022857">
    <property type="term" value="F:transmembrane transporter activity"/>
    <property type="evidence" value="ECO:0007669"/>
    <property type="project" value="InterPro"/>
</dbReference>
<comment type="subcellular location">
    <subcellularLocation>
        <location evidence="1">Cell envelope</location>
    </subcellularLocation>
</comment>
<evidence type="ECO:0000256" key="1">
    <source>
        <dbReference type="ARBA" id="ARBA00004196"/>
    </source>
</evidence>
<evidence type="ECO:0000256" key="3">
    <source>
        <dbReference type="ARBA" id="ARBA00023054"/>
    </source>
</evidence>
<dbReference type="GO" id="GO:0030313">
    <property type="term" value="C:cell envelope"/>
    <property type="evidence" value="ECO:0007669"/>
    <property type="project" value="UniProtKB-SubCell"/>
</dbReference>
<dbReference type="OrthoDB" id="9806939at2"/>
<dbReference type="Gene3D" id="2.40.420.20">
    <property type="match status" value="1"/>
</dbReference>
<dbReference type="PANTHER" id="PTHR32347:SF23">
    <property type="entry name" value="BLL5650 PROTEIN"/>
    <property type="match status" value="1"/>
</dbReference>
<accession>A0A4Y9T2R4</accession>
<comment type="caution">
    <text evidence="6">The sequence shown here is derived from an EMBL/GenBank/DDBJ whole genome shotgun (WGS) entry which is preliminary data.</text>
</comment>
<organism evidence="6 7">
    <name type="scientific">Massilia horti</name>
    <dbReference type="NCBI Taxonomy" id="2562153"/>
    <lineage>
        <taxon>Bacteria</taxon>
        <taxon>Pseudomonadati</taxon>
        <taxon>Pseudomonadota</taxon>
        <taxon>Betaproteobacteria</taxon>
        <taxon>Burkholderiales</taxon>
        <taxon>Oxalobacteraceae</taxon>
        <taxon>Telluria group</taxon>
        <taxon>Massilia</taxon>
    </lineage>
</organism>
<evidence type="ECO:0000313" key="7">
    <source>
        <dbReference type="Proteomes" id="UP000297258"/>
    </source>
</evidence>
<dbReference type="GO" id="GO:0016020">
    <property type="term" value="C:membrane"/>
    <property type="evidence" value="ECO:0007669"/>
    <property type="project" value="InterPro"/>
</dbReference>
<proteinExistence type="inferred from homology"/>
<gene>
    <name evidence="6" type="ORF">E4O92_04720</name>
</gene>
<dbReference type="InterPro" id="IPR050465">
    <property type="entry name" value="UPF0194_transport"/>
</dbReference>
<keyword evidence="7" id="KW-1185">Reference proteome</keyword>
<dbReference type="PANTHER" id="PTHR32347">
    <property type="entry name" value="EFFLUX SYSTEM COMPONENT YKNX-RELATED"/>
    <property type="match status" value="1"/>
</dbReference>
<dbReference type="Gene3D" id="2.40.50.100">
    <property type="match status" value="1"/>
</dbReference>
<protein>
    <submittedName>
        <fullName evidence="6">Efflux RND transporter periplasmic adaptor subunit</fullName>
    </submittedName>
</protein>
<dbReference type="AlphaFoldDB" id="A0A4Y9T2R4"/>